<feature type="region of interest" description="Disordered" evidence="1">
    <location>
        <begin position="1"/>
        <end position="67"/>
    </location>
</feature>
<organism evidence="2 3">
    <name type="scientific">Zafaria cholistanensis</name>
    <dbReference type="NCBI Taxonomy" id="1682741"/>
    <lineage>
        <taxon>Bacteria</taxon>
        <taxon>Bacillati</taxon>
        <taxon>Actinomycetota</taxon>
        <taxon>Actinomycetes</taxon>
        <taxon>Micrococcales</taxon>
        <taxon>Micrococcaceae</taxon>
        <taxon>Zafaria</taxon>
    </lineage>
</organism>
<reference evidence="2 3" key="1">
    <citation type="submission" date="2019-09" db="EMBL/GenBank/DDBJ databases">
        <title>Arthrobacter zafarii sp. nov., a moderately thermotolerant and halotolerant actinobacterium isolated from Cholistan desert soil of Pakistan.</title>
        <authorList>
            <person name="Amin A."/>
            <person name="Ahmed I."/>
            <person name="Khalid N."/>
            <person name="Schumann P."/>
            <person name="Busse H.J."/>
            <person name="Khan I.U."/>
            <person name="Li S."/>
            <person name="Li W.J."/>
        </authorList>
    </citation>
    <scope>NUCLEOTIDE SEQUENCE [LARGE SCALE GENOMIC DNA]</scope>
    <source>
        <strain evidence="2 3">NCCP-1664</strain>
    </source>
</reference>
<gene>
    <name evidence="2" type="ORF">NCCP1664_00160</name>
</gene>
<evidence type="ECO:0000256" key="1">
    <source>
        <dbReference type="SAM" id="MobiDB-lite"/>
    </source>
</evidence>
<dbReference type="EMBL" id="BKDJ01000001">
    <property type="protein sequence ID" value="GER21519.1"/>
    <property type="molecule type" value="Genomic_DNA"/>
</dbReference>
<evidence type="ECO:0000313" key="2">
    <source>
        <dbReference type="EMBL" id="GER21519.1"/>
    </source>
</evidence>
<evidence type="ECO:0000313" key="3">
    <source>
        <dbReference type="Proteomes" id="UP000325307"/>
    </source>
</evidence>
<accession>A0A5A7NLS6</accession>
<comment type="caution">
    <text evidence="2">The sequence shown here is derived from an EMBL/GenBank/DDBJ whole genome shotgun (WGS) entry which is preliminary data.</text>
</comment>
<keyword evidence="3" id="KW-1185">Reference proteome</keyword>
<name>A0A5A7NLS6_9MICC</name>
<sequence>MVAKHGSKRRNRHPRSRRRGPPKQAPRFGGEPHTPVAGTDVPCFGRRHPKSVHDDPFFGPDLTHIRR</sequence>
<protein>
    <submittedName>
        <fullName evidence="2">Uncharacterized protein</fullName>
    </submittedName>
</protein>
<dbReference type="AlphaFoldDB" id="A0A5A7NLS6"/>
<feature type="compositionally biased region" description="Basic residues" evidence="1">
    <location>
        <begin position="1"/>
        <end position="21"/>
    </location>
</feature>
<dbReference type="Proteomes" id="UP000325307">
    <property type="component" value="Unassembled WGS sequence"/>
</dbReference>
<proteinExistence type="predicted"/>